<accession>A0ABV6YVP7</accession>
<dbReference type="Gene3D" id="3.30.70.1230">
    <property type="entry name" value="Nucleotide cyclase"/>
    <property type="match status" value="1"/>
</dbReference>
<evidence type="ECO:0000259" key="2">
    <source>
        <dbReference type="PROSITE" id="PS50125"/>
    </source>
</evidence>
<keyword evidence="1" id="KW-0812">Transmembrane</keyword>
<dbReference type="Proteomes" id="UP001594351">
    <property type="component" value="Unassembled WGS sequence"/>
</dbReference>
<keyword evidence="1" id="KW-0472">Membrane</keyword>
<dbReference type="InterPro" id="IPR050697">
    <property type="entry name" value="Adenylyl/Guanylyl_Cyclase_3/4"/>
</dbReference>
<feature type="transmembrane region" description="Helical" evidence="1">
    <location>
        <begin position="390"/>
        <end position="407"/>
    </location>
</feature>
<dbReference type="InterPro" id="IPR029787">
    <property type="entry name" value="Nucleotide_cyclase"/>
</dbReference>
<dbReference type="Pfam" id="PF05226">
    <property type="entry name" value="CHASE2"/>
    <property type="match status" value="1"/>
</dbReference>
<keyword evidence="1" id="KW-1133">Transmembrane helix</keyword>
<feature type="domain" description="Guanylate cyclase" evidence="2">
    <location>
        <begin position="449"/>
        <end position="581"/>
    </location>
</feature>
<proteinExistence type="predicted"/>
<organism evidence="3 4">
    <name type="scientific">candidate division CSSED10-310 bacterium</name>
    <dbReference type="NCBI Taxonomy" id="2855610"/>
    <lineage>
        <taxon>Bacteria</taxon>
        <taxon>Bacteria division CSSED10-310</taxon>
    </lineage>
</organism>
<evidence type="ECO:0000256" key="1">
    <source>
        <dbReference type="SAM" id="Phobius"/>
    </source>
</evidence>
<name>A0ABV6YVP7_UNCC1</name>
<dbReference type="SUPFAM" id="SSF55073">
    <property type="entry name" value="Nucleotide cyclase"/>
    <property type="match status" value="1"/>
</dbReference>
<dbReference type="Pfam" id="PF00211">
    <property type="entry name" value="Guanylate_cyc"/>
    <property type="match status" value="1"/>
</dbReference>
<protein>
    <submittedName>
        <fullName evidence="3">CHASE2 domain-containing protein</fullName>
    </submittedName>
</protein>
<dbReference type="EMBL" id="JBHPBY010000086">
    <property type="protein sequence ID" value="MFC1850248.1"/>
    <property type="molecule type" value="Genomic_DNA"/>
</dbReference>
<dbReference type="PANTHER" id="PTHR43081">
    <property type="entry name" value="ADENYLATE CYCLASE, TERMINAL-DIFFERENTIATION SPECIFIC-RELATED"/>
    <property type="match status" value="1"/>
</dbReference>
<feature type="transmembrane region" description="Helical" evidence="1">
    <location>
        <begin position="360"/>
        <end position="378"/>
    </location>
</feature>
<dbReference type="InterPro" id="IPR007890">
    <property type="entry name" value="CHASE2"/>
</dbReference>
<evidence type="ECO:0000313" key="4">
    <source>
        <dbReference type="Proteomes" id="UP001594351"/>
    </source>
</evidence>
<feature type="transmembrane region" description="Helical" evidence="1">
    <location>
        <begin position="334"/>
        <end position="353"/>
    </location>
</feature>
<dbReference type="SMART" id="SM00044">
    <property type="entry name" value="CYCc"/>
    <property type="match status" value="1"/>
</dbReference>
<evidence type="ECO:0000313" key="3">
    <source>
        <dbReference type="EMBL" id="MFC1850248.1"/>
    </source>
</evidence>
<gene>
    <name evidence="3" type="ORF">ACFL27_08660</name>
</gene>
<dbReference type="CDD" id="cd07302">
    <property type="entry name" value="CHD"/>
    <property type="match status" value="1"/>
</dbReference>
<reference evidence="3 4" key="1">
    <citation type="submission" date="2024-09" db="EMBL/GenBank/DDBJ databases">
        <title>Laminarin stimulates single cell rates of sulfate reduction while oxygen inhibits transcriptomic activity in coastal marine sediment.</title>
        <authorList>
            <person name="Lindsay M."/>
            <person name="Orcutt B."/>
            <person name="Emerson D."/>
            <person name="Stepanauskas R."/>
            <person name="D'Angelo T."/>
        </authorList>
    </citation>
    <scope>NUCLEOTIDE SEQUENCE [LARGE SCALE GENOMIC DNA]</scope>
    <source>
        <strain evidence="3">SAG AM-311-K15</strain>
    </source>
</reference>
<keyword evidence="4" id="KW-1185">Reference proteome</keyword>
<dbReference type="PANTHER" id="PTHR43081:SF1">
    <property type="entry name" value="ADENYLATE CYCLASE, TERMINAL-DIFFERENTIATION SPECIFIC"/>
    <property type="match status" value="1"/>
</dbReference>
<comment type="caution">
    <text evidence="3">The sequence shown here is derived from an EMBL/GenBank/DDBJ whole genome shotgun (WGS) entry which is preliminary data.</text>
</comment>
<dbReference type="SMART" id="SM01080">
    <property type="entry name" value="CHASE2"/>
    <property type="match status" value="1"/>
</dbReference>
<dbReference type="InterPro" id="IPR001054">
    <property type="entry name" value="A/G_cyclase"/>
</dbReference>
<sequence>MYAIVMALVVASFLEFVPLPFFLDEVLELKSIDWRFRIKTGDSAEDSIGEIIIINIDQRSVNKLGKYQRWSSDYHSHLLEYLQECNATTVIFDIVLEQSRTGAEDKSLLAATQKSGRVIHALLFGRSDPKNFLPAMQNPPESFQTDRFVYRPHFIGHGAFLRQERFENENIELLNAAMGNGFVNSQHDWDGIVRKTPLFIEFAGSFYPCLGLAALLKIWGTPQDGITCTWGQEITIQKSDGNTVSIPIDDRGRMWINYQGKYNTFRYISYYDVKEKRVPAALFKDKIIIIGTSLPGLFDLRSVPVQELFPGVEIHSNALYTILSNSFIKKVPKLYNRSILFCLTILIALSALFLRPITSIINGALASGVLVVSSILLFNRQLLIIEVIKPWFGMIIVYILMMIHRYLGEEREKRRIKGYFQQYLAREIVDEVLNNPSSLVLGGEKKEVSILFADIRGFTTISEAIEPDQLVQFLNYYLTIMTEIIIRNKGTLDKYIGDAVVTIFGAPGQRTDHARNAVITAVDMQEKVQDLRKSQNNPLFQNFSIGVGINTDQVIIGNMGSEMIFDYTAIGDGMNLASRLEGLNKYYKTSILISDQTYQQMGAGFICREIDLVVVKGKREAVRIFEILGKESAPSAQEMRQQAELFARALALYREKNWSQAENMFADIGNQFPDDHVSRIFLNRCKQFQQEPPSAGWSGEWVMEKK</sequence>
<dbReference type="PROSITE" id="PS50125">
    <property type="entry name" value="GUANYLATE_CYCLASE_2"/>
    <property type="match status" value="1"/>
</dbReference>